<dbReference type="PANTHER" id="PTHR23501">
    <property type="entry name" value="MAJOR FACILITATOR SUPERFAMILY"/>
    <property type="match status" value="1"/>
</dbReference>
<dbReference type="GO" id="GO:0022857">
    <property type="term" value="F:transmembrane transporter activity"/>
    <property type="evidence" value="ECO:0007669"/>
    <property type="project" value="InterPro"/>
</dbReference>
<sequence length="369" mass="40615">QIDSLTYNHHTEGIHTRVPFSSFLPSPANPFYELLVSRQQGFGPSHETPLYREKSFEEEPFARSILETSSCISQIIGAIGQTLNQMIAAMIFIIGAITGTISLIGTAVFYWPPPCPRDVAHIPRSTLLKEMDYIGFLLYTSGLAMLLAGLYQGGNTRNWRTIEVIVLIVLGMLHLCHWLLYYAVTSVIPQQLLHLFSTDLIRLGLLQIASGAGGVFLPISGHRAILVDHCCLLYHSLFAHPSSRPWCCTRIASIRLLGGAIGSTMLNIIIDAKSRQTLPSYISQAVLPLGFPAKELPALIAAMSEGTTAFQGPGATPVILAAASSASRNAWSYAFRTVEYYSIRRECDLCCMLRCRSIKIFHALCRDSP</sequence>
<accession>A0A0F4YKS9</accession>
<dbReference type="Proteomes" id="UP000053958">
    <property type="component" value="Unassembled WGS sequence"/>
</dbReference>
<comment type="caution">
    <text evidence="8">The sequence shown here is derived from an EMBL/GenBank/DDBJ whole genome shotgun (WGS) entry which is preliminary data.</text>
</comment>
<evidence type="ECO:0000256" key="6">
    <source>
        <dbReference type="ARBA" id="ARBA00023136"/>
    </source>
</evidence>
<evidence type="ECO:0000256" key="1">
    <source>
        <dbReference type="ARBA" id="ARBA00004141"/>
    </source>
</evidence>
<keyword evidence="9" id="KW-1185">Reference proteome</keyword>
<evidence type="ECO:0000256" key="5">
    <source>
        <dbReference type="ARBA" id="ARBA00022989"/>
    </source>
</evidence>
<keyword evidence="6 7" id="KW-0472">Membrane</keyword>
<feature type="transmembrane region" description="Helical" evidence="7">
    <location>
        <begin position="131"/>
        <end position="150"/>
    </location>
</feature>
<evidence type="ECO:0000256" key="7">
    <source>
        <dbReference type="SAM" id="Phobius"/>
    </source>
</evidence>
<evidence type="ECO:0000313" key="8">
    <source>
        <dbReference type="EMBL" id="KKA18481.1"/>
    </source>
</evidence>
<protein>
    <submittedName>
        <fullName evidence="8">Uncharacterized protein</fullName>
    </submittedName>
</protein>
<dbReference type="Pfam" id="PF06609">
    <property type="entry name" value="TRI12"/>
    <property type="match status" value="1"/>
</dbReference>
<feature type="non-terminal residue" evidence="8">
    <location>
        <position position="1"/>
    </location>
</feature>
<comment type="subcellular location">
    <subcellularLocation>
        <location evidence="1">Membrane</location>
        <topology evidence="1">Multi-pass membrane protein</topology>
    </subcellularLocation>
</comment>
<dbReference type="InterPro" id="IPR010573">
    <property type="entry name" value="MFS_Str1/Tri12-like"/>
</dbReference>
<dbReference type="GO" id="GO:0005886">
    <property type="term" value="C:plasma membrane"/>
    <property type="evidence" value="ECO:0007669"/>
    <property type="project" value="TreeGrafter"/>
</dbReference>
<evidence type="ECO:0000256" key="4">
    <source>
        <dbReference type="ARBA" id="ARBA00022692"/>
    </source>
</evidence>
<dbReference type="EMBL" id="LASV01000451">
    <property type="protein sequence ID" value="KKA18481.1"/>
    <property type="molecule type" value="Genomic_DNA"/>
</dbReference>
<keyword evidence="3" id="KW-0813">Transport</keyword>
<name>A0A0F4YKS9_RASE3</name>
<reference evidence="8 9" key="1">
    <citation type="submission" date="2015-04" db="EMBL/GenBank/DDBJ databases">
        <authorList>
            <person name="Heijne W.H."/>
            <person name="Fedorova N.D."/>
            <person name="Nierman W.C."/>
            <person name="Vollebregt A.W."/>
            <person name="Zhao Z."/>
            <person name="Wu L."/>
            <person name="Kumar M."/>
            <person name="Stam H."/>
            <person name="van den Berg M.A."/>
            <person name="Pel H.J."/>
        </authorList>
    </citation>
    <scope>NUCLEOTIDE SEQUENCE [LARGE SCALE GENOMIC DNA]</scope>
    <source>
        <strain evidence="8 9">CBS 393.64</strain>
    </source>
</reference>
<comment type="similarity">
    <text evidence="2">Belongs to the major facilitator superfamily. TCR/Tet family.</text>
</comment>
<dbReference type="GeneID" id="25319829"/>
<dbReference type="OrthoDB" id="4139357at2759"/>
<feature type="transmembrane region" description="Helical" evidence="7">
    <location>
        <begin position="162"/>
        <end position="180"/>
    </location>
</feature>
<evidence type="ECO:0000256" key="2">
    <source>
        <dbReference type="ARBA" id="ARBA00007520"/>
    </source>
</evidence>
<feature type="transmembrane region" description="Helical" evidence="7">
    <location>
        <begin position="87"/>
        <end position="111"/>
    </location>
</feature>
<keyword evidence="5 7" id="KW-1133">Transmembrane helix</keyword>
<dbReference type="PANTHER" id="PTHR23501:SF102">
    <property type="entry name" value="DRUG TRANSPORTER, PUTATIVE (AFU_ORTHOLOGUE AFUA_3G08530)-RELATED"/>
    <property type="match status" value="1"/>
</dbReference>
<dbReference type="AlphaFoldDB" id="A0A0F4YKS9"/>
<evidence type="ECO:0000313" key="9">
    <source>
        <dbReference type="Proteomes" id="UP000053958"/>
    </source>
</evidence>
<dbReference type="RefSeq" id="XP_013325093.1">
    <property type="nucleotide sequence ID" value="XM_013469639.1"/>
</dbReference>
<keyword evidence="4 7" id="KW-0812">Transmembrane</keyword>
<gene>
    <name evidence="8" type="ORF">T310_7558</name>
</gene>
<evidence type="ECO:0000256" key="3">
    <source>
        <dbReference type="ARBA" id="ARBA00022448"/>
    </source>
</evidence>
<organism evidence="8 9">
    <name type="scientific">Rasamsonia emersonii (strain ATCC 16479 / CBS 393.64 / IMI 116815)</name>
    <dbReference type="NCBI Taxonomy" id="1408163"/>
    <lineage>
        <taxon>Eukaryota</taxon>
        <taxon>Fungi</taxon>
        <taxon>Dikarya</taxon>
        <taxon>Ascomycota</taxon>
        <taxon>Pezizomycotina</taxon>
        <taxon>Eurotiomycetes</taxon>
        <taxon>Eurotiomycetidae</taxon>
        <taxon>Eurotiales</taxon>
        <taxon>Trichocomaceae</taxon>
        <taxon>Rasamsonia</taxon>
    </lineage>
</organism>
<proteinExistence type="inferred from homology"/>